<evidence type="ECO:0000256" key="7">
    <source>
        <dbReference type="ARBA" id="ARBA00022576"/>
    </source>
</evidence>
<dbReference type="InterPro" id="IPR036038">
    <property type="entry name" value="Aminotransferase-like"/>
</dbReference>
<reference evidence="17" key="1">
    <citation type="journal article" date="2020" name="mSystems">
        <title>Genome- and Community-Level Interaction Insights into Carbon Utilization and Element Cycling Functions of Hydrothermarchaeota in Hydrothermal Sediment.</title>
        <authorList>
            <person name="Zhou Z."/>
            <person name="Liu Y."/>
            <person name="Xu W."/>
            <person name="Pan J."/>
            <person name="Luo Z.H."/>
            <person name="Li M."/>
        </authorList>
    </citation>
    <scope>NUCLEOTIDE SEQUENCE [LARGE SCALE GENOMIC DNA]</scope>
    <source>
        <strain evidence="17">SpSt-657</strain>
    </source>
</reference>
<evidence type="ECO:0000256" key="4">
    <source>
        <dbReference type="ARBA" id="ARBA00004931"/>
    </source>
</evidence>
<dbReference type="SUPFAM" id="SSF56752">
    <property type="entry name" value="D-aminoacid aminotransferase-like PLP-dependent enzymes"/>
    <property type="match status" value="1"/>
</dbReference>
<comment type="catalytic activity">
    <reaction evidence="13 16">
        <text>L-isoleucine + 2-oxoglutarate = (S)-3-methyl-2-oxopentanoate + L-glutamate</text>
        <dbReference type="Rhea" id="RHEA:24801"/>
        <dbReference type="ChEBI" id="CHEBI:16810"/>
        <dbReference type="ChEBI" id="CHEBI:29985"/>
        <dbReference type="ChEBI" id="CHEBI:35146"/>
        <dbReference type="ChEBI" id="CHEBI:58045"/>
        <dbReference type="EC" id="2.6.1.42"/>
    </reaction>
</comment>
<dbReference type="InterPro" id="IPR043131">
    <property type="entry name" value="BCAT-like_N"/>
</dbReference>
<comment type="caution">
    <text evidence="17">The sequence shown here is derived from an EMBL/GenBank/DDBJ whole genome shotgun (WGS) entry which is preliminary data.</text>
</comment>
<proteinExistence type="inferred from homology"/>
<dbReference type="InterPro" id="IPR018300">
    <property type="entry name" value="Aminotrans_IV_CS"/>
</dbReference>
<dbReference type="AlphaFoldDB" id="A0A7J3JNX3"/>
<dbReference type="CDD" id="cd01557">
    <property type="entry name" value="BCAT_beta_family"/>
    <property type="match status" value="1"/>
</dbReference>
<evidence type="ECO:0000256" key="12">
    <source>
        <dbReference type="ARBA" id="ARBA00048212"/>
    </source>
</evidence>
<dbReference type="Gene3D" id="3.20.10.10">
    <property type="entry name" value="D-amino Acid Aminotransferase, subunit A, domain 2"/>
    <property type="match status" value="1"/>
</dbReference>
<dbReference type="GO" id="GO:0009098">
    <property type="term" value="P:L-leucine biosynthetic process"/>
    <property type="evidence" value="ECO:0007669"/>
    <property type="project" value="UniProtKB-UniPathway"/>
</dbReference>
<evidence type="ECO:0000256" key="13">
    <source>
        <dbReference type="ARBA" id="ARBA00048798"/>
    </source>
</evidence>
<evidence type="ECO:0000256" key="1">
    <source>
        <dbReference type="ARBA" id="ARBA00001933"/>
    </source>
</evidence>
<comment type="pathway">
    <text evidence="4 16">Amino-acid biosynthesis; L-valine biosynthesis; L-valine from pyruvate: step 4/4.</text>
</comment>
<keyword evidence="10 16" id="KW-0663">Pyridoxal phosphate</keyword>
<dbReference type="UniPathway" id="UPA00048">
    <property type="reaction ID" value="UER00073"/>
</dbReference>
<evidence type="ECO:0000256" key="9">
    <source>
        <dbReference type="ARBA" id="ARBA00022679"/>
    </source>
</evidence>
<evidence type="ECO:0000313" key="17">
    <source>
        <dbReference type="EMBL" id="HGQ17635.1"/>
    </source>
</evidence>
<evidence type="ECO:0000256" key="8">
    <source>
        <dbReference type="ARBA" id="ARBA00022605"/>
    </source>
</evidence>
<dbReference type="InterPro" id="IPR033939">
    <property type="entry name" value="BCAT_family"/>
</dbReference>
<dbReference type="InterPro" id="IPR043132">
    <property type="entry name" value="BCAT-like_C"/>
</dbReference>
<evidence type="ECO:0000256" key="2">
    <source>
        <dbReference type="ARBA" id="ARBA00003109"/>
    </source>
</evidence>
<comment type="pathway">
    <text evidence="5 16">Amino-acid biosynthesis; L-leucine biosynthesis; L-leucine from 3-methyl-2-oxobutanoate: step 4/4.</text>
</comment>
<dbReference type="InterPro" id="IPR050571">
    <property type="entry name" value="Class-IV_PLP-Dep_Aminotrnsfr"/>
</dbReference>
<dbReference type="GO" id="GO:0009097">
    <property type="term" value="P:isoleucine biosynthetic process"/>
    <property type="evidence" value="ECO:0007669"/>
    <property type="project" value="UniProtKB-UniPathway"/>
</dbReference>
<evidence type="ECO:0000256" key="11">
    <source>
        <dbReference type="ARBA" id="ARBA00023304"/>
    </source>
</evidence>
<dbReference type="PANTHER" id="PTHR42743">
    <property type="entry name" value="AMINO-ACID AMINOTRANSFERASE"/>
    <property type="match status" value="1"/>
</dbReference>
<dbReference type="NCBIfam" id="TIGR01122">
    <property type="entry name" value="ilvE_I"/>
    <property type="match status" value="1"/>
</dbReference>
<protein>
    <recommendedName>
        <fullName evidence="16">Branched-chain-amino-acid aminotransferase</fullName>
        <shortName evidence="16">BCAT</shortName>
        <ecNumber evidence="16">2.6.1.42</ecNumber>
    </recommendedName>
</protein>
<evidence type="ECO:0000256" key="14">
    <source>
        <dbReference type="ARBA" id="ARBA00049229"/>
    </source>
</evidence>
<comment type="cofactor">
    <cofactor evidence="1 16">
        <name>pyridoxal 5'-phosphate</name>
        <dbReference type="ChEBI" id="CHEBI:597326"/>
    </cofactor>
</comment>
<evidence type="ECO:0000256" key="5">
    <source>
        <dbReference type="ARBA" id="ARBA00005072"/>
    </source>
</evidence>
<evidence type="ECO:0000256" key="15">
    <source>
        <dbReference type="RuleBase" id="RU004106"/>
    </source>
</evidence>
<keyword evidence="9 16" id="KW-0808">Transferase</keyword>
<dbReference type="NCBIfam" id="NF005146">
    <property type="entry name" value="PRK06606.1"/>
    <property type="match status" value="1"/>
</dbReference>
<dbReference type="GO" id="GO:0009099">
    <property type="term" value="P:L-valine biosynthetic process"/>
    <property type="evidence" value="ECO:0007669"/>
    <property type="project" value="UniProtKB-UniPathway"/>
</dbReference>
<comment type="function">
    <text evidence="2 16">Acts on leucine, isoleucine and valine.</text>
</comment>
<dbReference type="Gene3D" id="3.30.470.10">
    <property type="match status" value="1"/>
</dbReference>
<comment type="pathway">
    <text evidence="3 16">Amino-acid biosynthesis; L-isoleucine biosynthesis; L-isoleucine from 2-oxobutanoate: step 4/4.</text>
</comment>
<comment type="catalytic activity">
    <reaction evidence="12 16">
        <text>L-valine + 2-oxoglutarate = 3-methyl-2-oxobutanoate + L-glutamate</text>
        <dbReference type="Rhea" id="RHEA:24813"/>
        <dbReference type="ChEBI" id="CHEBI:11851"/>
        <dbReference type="ChEBI" id="CHEBI:16810"/>
        <dbReference type="ChEBI" id="CHEBI:29985"/>
        <dbReference type="ChEBI" id="CHEBI:57762"/>
        <dbReference type="EC" id="2.6.1.42"/>
    </reaction>
</comment>
<dbReference type="InterPro" id="IPR001544">
    <property type="entry name" value="Aminotrans_IV"/>
</dbReference>
<keyword evidence="8 16" id="KW-0028">Amino-acid biosynthesis</keyword>
<keyword evidence="7 16" id="KW-0032">Aminotransferase</keyword>
<dbReference type="InterPro" id="IPR005785">
    <property type="entry name" value="B_amino_transI"/>
</dbReference>
<evidence type="ECO:0000256" key="3">
    <source>
        <dbReference type="ARBA" id="ARBA00004824"/>
    </source>
</evidence>
<dbReference type="FunFam" id="3.20.10.10:FF:000002">
    <property type="entry name" value="D-alanine aminotransferase"/>
    <property type="match status" value="1"/>
</dbReference>
<gene>
    <name evidence="16" type="primary">ilvE</name>
    <name evidence="17" type="ORF">ENU30_01445</name>
</gene>
<dbReference type="Pfam" id="PF01063">
    <property type="entry name" value="Aminotran_4"/>
    <property type="match status" value="1"/>
</dbReference>
<evidence type="ECO:0000256" key="16">
    <source>
        <dbReference type="RuleBase" id="RU364094"/>
    </source>
</evidence>
<sequence length="312" mass="35164">MSKSSEIQPTWPRYAWLNGSIVEWSNAKVHVFVHGLHYGTGVFEGIRGYYDNGVVKIFRLEDHMKRLFRSAKMIYMEIPYTIEQLINATKELVQINGFRSDIYIRPIAFRGLGSFGLRARNPVDVAIIAIEFGKYLKPDGIRCVVSSWRKPAGDSLPVEVKATANYLLYHLSSIEAAIHGFDEAILLDAEGYVSEGSGENIFIVKEDRLLTPPVYSSILEGITRDTVIRVAKEILGVEVIERRIRRAELYTADEVFLTGTAAEIAPVVEIDGRVIGNGKPGELTRKIQELYSRITLGRIEKYRSWVTEVPIA</sequence>
<name>A0A7J3JNX3_9CREN</name>
<dbReference type="GO" id="GO:0004084">
    <property type="term" value="F:branched-chain-amino-acid transaminase activity"/>
    <property type="evidence" value="ECO:0007669"/>
    <property type="project" value="UniProtKB-EC"/>
</dbReference>
<dbReference type="EC" id="2.6.1.42" evidence="16"/>
<evidence type="ECO:0000256" key="6">
    <source>
        <dbReference type="ARBA" id="ARBA00009320"/>
    </source>
</evidence>
<dbReference type="UniPathway" id="UPA00047">
    <property type="reaction ID" value="UER00058"/>
</dbReference>
<keyword evidence="11 16" id="KW-0100">Branched-chain amino acid biosynthesis</keyword>
<organism evidence="17">
    <name type="scientific">Ignisphaera aggregans</name>
    <dbReference type="NCBI Taxonomy" id="334771"/>
    <lineage>
        <taxon>Archaea</taxon>
        <taxon>Thermoproteota</taxon>
        <taxon>Thermoprotei</taxon>
        <taxon>Desulfurococcales</taxon>
        <taxon>Desulfurococcaceae</taxon>
        <taxon>Ignisphaera</taxon>
    </lineage>
</organism>
<dbReference type="PANTHER" id="PTHR42743:SF11">
    <property type="entry name" value="AMINODEOXYCHORISMATE LYASE"/>
    <property type="match status" value="1"/>
</dbReference>
<dbReference type="PROSITE" id="PS00770">
    <property type="entry name" value="AA_TRANSFER_CLASS_4"/>
    <property type="match status" value="1"/>
</dbReference>
<comment type="catalytic activity">
    <reaction evidence="14 16">
        <text>L-leucine + 2-oxoglutarate = 4-methyl-2-oxopentanoate + L-glutamate</text>
        <dbReference type="Rhea" id="RHEA:18321"/>
        <dbReference type="ChEBI" id="CHEBI:16810"/>
        <dbReference type="ChEBI" id="CHEBI:17865"/>
        <dbReference type="ChEBI" id="CHEBI:29985"/>
        <dbReference type="ChEBI" id="CHEBI:57427"/>
        <dbReference type="EC" id="2.6.1.42"/>
    </reaction>
</comment>
<dbReference type="UniPathway" id="UPA00049">
    <property type="reaction ID" value="UER00062"/>
</dbReference>
<evidence type="ECO:0000256" key="10">
    <source>
        <dbReference type="ARBA" id="ARBA00022898"/>
    </source>
</evidence>
<accession>A0A7J3JNX3</accession>
<comment type="similarity">
    <text evidence="6 15">Belongs to the class-IV pyridoxal-phosphate-dependent aminotransferase family.</text>
</comment>
<dbReference type="EMBL" id="DTBZ01000037">
    <property type="protein sequence ID" value="HGQ17635.1"/>
    <property type="molecule type" value="Genomic_DNA"/>
</dbReference>